<dbReference type="InterPro" id="IPR013154">
    <property type="entry name" value="ADH-like_N"/>
</dbReference>
<gene>
    <name evidence="3" type="ORF">IAB94_06750</name>
</gene>
<dbReference type="SUPFAM" id="SSF50129">
    <property type="entry name" value="GroES-like"/>
    <property type="match status" value="1"/>
</dbReference>
<feature type="domain" description="Alcohol dehydrogenase-like N-terminal" evidence="2">
    <location>
        <begin position="24"/>
        <end position="132"/>
    </location>
</feature>
<proteinExistence type="predicted"/>
<dbReference type="InterPro" id="IPR050129">
    <property type="entry name" value="Zn_alcohol_dh"/>
</dbReference>
<dbReference type="Pfam" id="PF08240">
    <property type="entry name" value="ADH_N"/>
    <property type="match status" value="1"/>
</dbReference>
<dbReference type="PANTHER" id="PTHR43401">
    <property type="entry name" value="L-THREONINE 3-DEHYDROGENASE"/>
    <property type="match status" value="1"/>
</dbReference>
<dbReference type="GO" id="GO:0016491">
    <property type="term" value="F:oxidoreductase activity"/>
    <property type="evidence" value="ECO:0007669"/>
    <property type="project" value="UniProtKB-KW"/>
</dbReference>
<dbReference type="PANTHER" id="PTHR43401:SF2">
    <property type="entry name" value="L-THREONINE 3-DEHYDROGENASE"/>
    <property type="match status" value="1"/>
</dbReference>
<evidence type="ECO:0000256" key="1">
    <source>
        <dbReference type="ARBA" id="ARBA00023002"/>
    </source>
</evidence>
<dbReference type="EMBL" id="DVHK01000134">
    <property type="protein sequence ID" value="HIR67727.1"/>
    <property type="molecule type" value="Genomic_DNA"/>
</dbReference>
<accession>A0A9D1E7R8</accession>
<dbReference type="InterPro" id="IPR011032">
    <property type="entry name" value="GroES-like_sf"/>
</dbReference>
<dbReference type="Gene3D" id="3.40.50.720">
    <property type="entry name" value="NAD(P)-binding Rossmann-like Domain"/>
    <property type="match status" value="1"/>
</dbReference>
<dbReference type="InterPro" id="IPR036291">
    <property type="entry name" value="NAD(P)-bd_dom_sf"/>
</dbReference>
<comment type="caution">
    <text evidence="3">The sequence shown here is derived from an EMBL/GenBank/DDBJ whole genome shotgun (WGS) entry which is preliminary data.</text>
</comment>
<sequence length="338" mass="36952">MDNWILMGPKTLTNQPQGELTISPEQVKVKVTHVLLTAYDALCYSGELPVNYPKTIGRFAVGIVTERGEKVFGVEKGARVFIKGTRPCGKCLHCKRGDPDNCEHVQIAGIDFDGFLRDFVACDYRRVAVLPDEVDDISALCIEHVAFAENIYDQLNLSAGSKVAIVGGNSMAFILAQVAMYHKLVPVVIDDNAAAIEKFKRAGVFFSMLVDDDLDANIKEATSGLSCDAAVYISCSKINPDIASRVLARDKTLVLEGMASLKFKLDSIPLFRHNTRIITVTDGFGYTESAINMILHGAINLDLFERQILTEYDPAAILGGMLSDISHGAKMTIAKLIF</sequence>
<organism evidence="3 4">
    <name type="scientific">Candidatus Coproplasma avicola</name>
    <dbReference type="NCBI Taxonomy" id="2840744"/>
    <lineage>
        <taxon>Bacteria</taxon>
        <taxon>Bacillati</taxon>
        <taxon>Bacillota</taxon>
        <taxon>Clostridia</taxon>
        <taxon>Eubacteriales</taxon>
        <taxon>Candidatus Coproplasma</taxon>
    </lineage>
</organism>
<name>A0A9D1E7R8_9FIRM</name>
<dbReference type="Proteomes" id="UP000823913">
    <property type="component" value="Unassembled WGS sequence"/>
</dbReference>
<keyword evidence="1" id="KW-0560">Oxidoreductase</keyword>
<dbReference type="SUPFAM" id="SSF51735">
    <property type="entry name" value="NAD(P)-binding Rossmann-fold domains"/>
    <property type="match status" value="1"/>
</dbReference>
<dbReference type="Gene3D" id="3.90.180.10">
    <property type="entry name" value="Medium-chain alcohol dehydrogenases, catalytic domain"/>
    <property type="match status" value="1"/>
</dbReference>
<protein>
    <submittedName>
        <fullName evidence="3">Alcohol dehydrogenase catalytic domain-containing protein</fullName>
    </submittedName>
</protein>
<reference evidence="3" key="1">
    <citation type="submission" date="2020-10" db="EMBL/GenBank/DDBJ databases">
        <authorList>
            <person name="Gilroy R."/>
        </authorList>
    </citation>
    <scope>NUCLEOTIDE SEQUENCE</scope>
    <source>
        <strain evidence="3">ChiW16-3235</strain>
    </source>
</reference>
<reference evidence="3" key="2">
    <citation type="journal article" date="2021" name="PeerJ">
        <title>Extensive microbial diversity within the chicken gut microbiome revealed by metagenomics and culture.</title>
        <authorList>
            <person name="Gilroy R."/>
            <person name="Ravi A."/>
            <person name="Getino M."/>
            <person name="Pursley I."/>
            <person name="Horton D.L."/>
            <person name="Alikhan N.F."/>
            <person name="Baker D."/>
            <person name="Gharbi K."/>
            <person name="Hall N."/>
            <person name="Watson M."/>
            <person name="Adriaenssens E.M."/>
            <person name="Foster-Nyarko E."/>
            <person name="Jarju S."/>
            <person name="Secka A."/>
            <person name="Antonio M."/>
            <person name="Oren A."/>
            <person name="Chaudhuri R.R."/>
            <person name="La Ragione R."/>
            <person name="Hildebrand F."/>
            <person name="Pallen M.J."/>
        </authorList>
    </citation>
    <scope>NUCLEOTIDE SEQUENCE</scope>
    <source>
        <strain evidence="3">ChiW16-3235</strain>
    </source>
</reference>
<evidence type="ECO:0000313" key="4">
    <source>
        <dbReference type="Proteomes" id="UP000823913"/>
    </source>
</evidence>
<dbReference type="AlphaFoldDB" id="A0A9D1E7R8"/>
<evidence type="ECO:0000313" key="3">
    <source>
        <dbReference type="EMBL" id="HIR67727.1"/>
    </source>
</evidence>
<evidence type="ECO:0000259" key="2">
    <source>
        <dbReference type="Pfam" id="PF08240"/>
    </source>
</evidence>